<comment type="caution">
    <text evidence="1">The sequence shown here is derived from an EMBL/GenBank/DDBJ whole genome shotgun (WGS) entry which is preliminary data.</text>
</comment>
<reference evidence="1" key="1">
    <citation type="submission" date="2016-03" db="EMBL/GenBank/DDBJ databases">
        <title>Sphingomonas melonis TY, whole genome shotgun sequencing.</title>
        <authorList>
            <person name="Wang H."/>
            <person name="Zhu P."/>
        </authorList>
    </citation>
    <scope>NUCLEOTIDE SEQUENCE [LARGE SCALE GENOMIC DNA]</scope>
    <source>
        <strain evidence="1">TY</strain>
    </source>
</reference>
<organism evidence="1 2">
    <name type="scientific">Sphingomonas melonis TY</name>
    <dbReference type="NCBI Taxonomy" id="621456"/>
    <lineage>
        <taxon>Bacteria</taxon>
        <taxon>Pseudomonadati</taxon>
        <taxon>Pseudomonadota</taxon>
        <taxon>Alphaproteobacteria</taxon>
        <taxon>Sphingomonadales</taxon>
        <taxon>Sphingomonadaceae</taxon>
        <taxon>Sphingomonas</taxon>
    </lineage>
</organism>
<protein>
    <submittedName>
        <fullName evidence="1">Uncharacterized protein</fullName>
    </submittedName>
</protein>
<accession>A0A175Y0Z5</accession>
<evidence type="ECO:0000313" key="2">
    <source>
        <dbReference type="Proteomes" id="UP000078460"/>
    </source>
</evidence>
<evidence type="ECO:0000313" key="1">
    <source>
        <dbReference type="EMBL" id="KZB94105.1"/>
    </source>
</evidence>
<dbReference type="AlphaFoldDB" id="A0A175Y0Z5"/>
<dbReference type="EMBL" id="LQCK02000045">
    <property type="protein sequence ID" value="KZB94105.1"/>
    <property type="molecule type" value="Genomic_DNA"/>
</dbReference>
<dbReference type="STRING" id="621456.BJP26_00505"/>
<dbReference type="Proteomes" id="UP000078460">
    <property type="component" value="Unassembled WGS sequence"/>
</dbReference>
<keyword evidence="2" id="KW-1185">Reference proteome</keyword>
<name>A0A175Y0Z5_9SPHN</name>
<gene>
    <name evidence="1" type="ORF">AVM11_08875</name>
</gene>
<dbReference type="KEGG" id="smy:BJP26_00505"/>
<proteinExistence type="predicted"/>
<dbReference type="OrthoDB" id="7567692at2"/>
<sequence length="160" mass="17664">MEGAVLPAGALTFCDVEDRLVEAMLTCWRYPDRERGWQRIRSAWPEISRDVWAGDYDARGGEGSSSDVALRAAAQTRAEVAEMDEAFGWLDAISPEDRKLVGLAIVELARGKREVSWIKMLDRIGMDHGADGLRMRYARAINAICLRQNGGNAGRGVSIP</sequence>